<dbReference type="Gramene" id="OMO67832">
    <property type="protein sequence ID" value="OMO67832"/>
    <property type="gene ID" value="CCACVL1_20282"/>
</dbReference>
<proteinExistence type="predicted"/>
<gene>
    <name evidence="1" type="ORF">CCACVL1_20282</name>
</gene>
<evidence type="ECO:0000313" key="1">
    <source>
        <dbReference type="EMBL" id="OMO67832.1"/>
    </source>
</evidence>
<protein>
    <submittedName>
        <fullName evidence="1">Uncharacterized protein</fullName>
    </submittedName>
</protein>
<dbReference type="AlphaFoldDB" id="A0A1R3HBX5"/>
<reference evidence="1 2" key="1">
    <citation type="submission" date="2013-09" db="EMBL/GenBank/DDBJ databases">
        <title>Corchorus capsularis genome sequencing.</title>
        <authorList>
            <person name="Alam M."/>
            <person name="Haque M.S."/>
            <person name="Islam M.S."/>
            <person name="Emdad E.M."/>
            <person name="Islam M.M."/>
            <person name="Ahmed B."/>
            <person name="Halim A."/>
            <person name="Hossen Q.M.M."/>
            <person name="Hossain M.Z."/>
            <person name="Ahmed R."/>
            <person name="Khan M.M."/>
            <person name="Islam R."/>
            <person name="Rashid M.M."/>
            <person name="Khan S.A."/>
            <person name="Rahman M.S."/>
            <person name="Alam M."/>
        </authorList>
    </citation>
    <scope>NUCLEOTIDE SEQUENCE [LARGE SCALE GENOMIC DNA]</scope>
    <source>
        <strain evidence="2">cv. CVL-1</strain>
        <tissue evidence="1">Whole seedling</tissue>
    </source>
</reference>
<organism evidence="1 2">
    <name type="scientific">Corchorus capsularis</name>
    <name type="common">Jute</name>
    <dbReference type="NCBI Taxonomy" id="210143"/>
    <lineage>
        <taxon>Eukaryota</taxon>
        <taxon>Viridiplantae</taxon>
        <taxon>Streptophyta</taxon>
        <taxon>Embryophyta</taxon>
        <taxon>Tracheophyta</taxon>
        <taxon>Spermatophyta</taxon>
        <taxon>Magnoliopsida</taxon>
        <taxon>eudicotyledons</taxon>
        <taxon>Gunneridae</taxon>
        <taxon>Pentapetalae</taxon>
        <taxon>rosids</taxon>
        <taxon>malvids</taxon>
        <taxon>Malvales</taxon>
        <taxon>Malvaceae</taxon>
        <taxon>Grewioideae</taxon>
        <taxon>Apeibeae</taxon>
        <taxon>Corchorus</taxon>
    </lineage>
</organism>
<dbReference type="EMBL" id="AWWV01012347">
    <property type="protein sequence ID" value="OMO67832.1"/>
    <property type="molecule type" value="Genomic_DNA"/>
</dbReference>
<comment type="caution">
    <text evidence="1">The sequence shown here is derived from an EMBL/GenBank/DDBJ whole genome shotgun (WGS) entry which is preliminary data.</text>
</comment>
<dbReference type="OrthoDB" id="2431547at2759"/>
<evidence type="ECO:0000313" key="2">
    <source>
        <dbReference type="Proteomes" id="UP000188268"/>
    </source>
</evidence>
<dbReference type="Proteomes" id="UP000188268">
    <property type="component" value="Unassembled WGS sequence"/>
</dbReference>
<sequence>RNRTTKGGRMIDIGTRTVKNKYPIPLIADLFDQLGNTRWLLFKTTLVVQLIV</sequence>
<feature type="non-terminal residue" evidence="1">
    <location>
        <position position="1"/>
    </location>
</feature>
<name>A0A1R3HBX5_COCAP</name>
<accession>A0A1R3HBX5</accession>
<keyword evidence="2" id="KW-1185">Reference proteome</keyword>